<feature type="chain" id="PRO_5043325136" evidence="1">
    <location>
        <begin position="27"/>
        <end position="247"/>
    </location>
</feature>
<dbReference type="AlphaFoldDB" id="A0AAU8NAQ7"/>
<name>A0AAU8NAQ7_9BACL</name>
<organism evidence="2">
    <name type="scientific">Paenibacillus sp. AN1007</name>
    <dbReference type="NCBI Taxonomy" id="3151385"/>
    <lineage>
        <taxon>Bacteria</taxon>
        <taxon>Bacillati</taxon>
        <taxon>Bacillota</taxon>
        <taxon>Bacilli</taxon>
        <taxon>Bacillales</taxon>
        <taxon>Paenibacillaceae</taxon>
        <taxon>Paenibacillus</taxon>
    </lineage>
</organism>
<evidence type="ECO:0000256" key="1">
    <source>
        <dbReference type="SAM" id="SignalP"/>
    </source>
</evidence>
<protein>
    <submittedName>
        <fullName evidence="2">Uncharacterized protein</fullName>
    </submittedName>
</protein>
<keyword evidence="1" id="KW-0732">Signal</keyword>
<proteinExistence type="predicted"/>
<sequence length="247" mass="28163">MRKPRFSRIILSVLLFISLWNTSVFAQENEHSFDTEKYTIKRIYADTHKQSILNEKELESSLLEHTSQIEIAIDNDVTGEKIIGSVEELQTKKLYDLIDKKTGEEAVQYKTEIRAASEHQTKGNKSDSNNGMTFYETIYYTVHLDDPGFSYININKIDYRLEIKDSLYKVTEKKMEVHQNGMGISGKAISNQTKVLDIGTSGTILPRNYGWSPVNVPSPAARVATRTTAKIEVKGSTWNFLFTLNPR</sequence>
<feature type="signal peptide" evidence="1">
    <location>
        <begin position="1"/>
        <end position="26"/>
    </location>
</feature>
<evidence type="ECO:0000313" key="2">
    <source>
        <dbReference type="EMBL" id="XCP93615.1"/>
    </source>
</evidence>
<dbReference type="RefSeq" id="WP_342554480.1">
    <property type="nucleotide sequence ID" value="NZ_CP159992.1"/>
</dbReference>
<gene>
    <name evidence="2" type="ORF">ABXS70_20750</name>
</gene>
<accession>A0AAU8NAQ7</accession>
<dbReference type="EMBL" id="CP159992">
    <property type="protein sequence ID" value="XCP93615.1"/>
    <property type="molecule type" value="Genomic_DNA"/>
</dbReference>
<reference evidence="2" key="1">
    <citation type="submission" date="2024-05" db="EMBL/GenBank/DDBJ databases">
        <title>Draft genome assemblies of 36 bacteria isolated from hibernating arctic ground squirrels.</title>
        <authorList>
            <person name="McKee H."/>
            <person name="Mullen L."/>
            <person name="Drown D.M."/>
            <person name="Duddleston K.N."/>
        </authorList>
    </citation>
    <scope>NUCLEOTIDE SEQUENCE</scope>
    <source>
        <strain evidence="2">AN1007</strain>
    </source>
</reference>